<feature type="compositionally biased region" description="Basic residues" evidence="1">
    <location>
        <begin position="15"/>
        <end position="33"/>
    </location>
</feature>
<reference evidence="2 3" key="1">
    <citation type="submission" date="2018-06" db="EMBL/GenBank/DDBJ databases">
        <authorList>
            <consortium name="Pathogen Informatics"/>
            <person name="Doyle S."/>
        </authorList>
    </citation>
    <scope>NUCLEOTIDE SEQUENCE [LARGE SCALE GENOMIC DNA]</scope>
    <source>
        <strain evidence="2 3">NCTC13315</strain>
    </source>
</reference>
<sequence>MSFLKGLLDNYLNGHHGRNYKVSHNKHGKSHQR</sequence>
<dbReference type="Proteomes" id="UP000254968">
    <property type="component" value="Unassembled WGS sequence"/>
</dbReference>
<keyword evidence="3" id="KW-1185">Reference proteome</keyword>
<dbReference type="AlphaFoldDB" id="A0A378JT14"/>
<dbReference type="EMBL" id="UGNV01000005">
    <property type="protein sequence ID" value="STX55719.1"/>
    <property type="molecule type" value="Genomic_DNA"/>
</dbReference>
<protein>
    <submittedName>
        <fullName evidence="2">Uncharacterized protein</fullName>
    </submittedName>
</protein>
<proteinExistence type="predicted"/>
<evidence type="ECO:0000256" key="1">
    <source>
        <dbReference type="SAM" id="MobiDB-lite"/>
    </source>
</evidence>
<organism evidence="2 3">
    <name type="scientific">Legionella beliardensis</name>
    <dbReference type="NCBI Taxonomy" id="91822"/>
    <lineage>
        <taxon>Bacteria</taxon>
        <taxon>Pseudomonadati</taxon>
        <taxon>Pseudomonadota</taxon>
        <taxon>Gammaproteobacteria</taxon>
        <taxon>Legionellales</taxon>
        <taxon>Legionellaceae</taxon>
        <taxon>Legionella</taxon>
    </lineage>
</organism>
<feature type="region of interest" description="Disordered" evidence="1">
    <location>
        <begin position="1"/>
        <end position="33"/>
    </location>
</feature>
<evidence type="ECO:0000313" key="2">
    <source>
        <dbReference type="EMBL" id="STX55719.1"/>
    </source>
</evidence>
<evidence type="ECO:0000313" key="3">
    <source>
        <dbReference type="Proteomes" id="UP000254968"/>
    </source>
</evidence>
<gene>
    <name evidence="2" type="ORF">NCTC13315_03089</name>
</gene>
<name>A0A378JT14_9GAMM</name>
<accession>A0A378JT14</accession>